<reference evidence="1" key="1">
    <citation type="submission" date="2018-05" db="EMBL/GenBank/DDBJ databases">
        <authorList>
            <person name="Lanie J.A."/>
            <person name="Ng W.-L."/>
            <person name="Kazmierczak K.M."/>
            <person name="Andrzejewski T.M."/>
            <person name="Davidsen T.M."/>
            <person name="Wayne K.J."/>
            <person name="Tettelin H."/>
            <person name="Glass J.I."/>
            <person name="Rusch D."/>
            <person name="Podicherti R."/>
            <person name="Tsui H.-C.T."/>
            <person name="Winkler M.E."/>
        </authorList>
    </citation>
    <scope>NUCLEOTIDE SEQUENCE</scope>
</reference>
<sequence length="34" mass="3779">VEQAIGEHFGIDDVEYQQTHTASLGCFDGTVRRV</sequence>
<feature type="non-terminal residue" evidence="1">
    <location>
        <position position="1"/>
    </location>
</feature>
<evidence type="ECO:0000313" key="1">
    <source>
        <dbReference type="EMBL" id="SVC78442.1"/>
    </source>
</evidence>
<dbReference type="EMBL" id="UINC01110731">
    <property type="protein sequence ID" value="SVC78442.1"/>
    <property type="molecule type" value="Genomic_DNA"/>
</dbReference>
<dbReference type="AlphaFoldDB" id="A0A382Q212"/>
<name>A0A382Q212_9ZZZZ</name>
<proteinExistence type="predicted"/>
<protein>
    <submittedName>
        <fullName evidence="1">Uncharacterized protein</fullName>
    </submittedName>
</protein>
<accession>A0A382Q212</accession>
<organism evidence="1">
    <name type="scientific">marine metagenome</name>
    <dbReference type="NCBI Taxonomy" id="408172"/>
    <lineage>
        <taxon>unclassified sequences</taxon>
        <taxon>metagenomes</taxon>
        <taxon>ecological metagenomes</taxon>
    </lineage>
</organism>
<gene>
    <name evidence="1" type="ORF">METZ01_LOCUS331296</name>
</gene>